<feature type="transmembrane region" description="Helical" evidence="6">
    <location>
        <begin position="246"/>
        <end position="268"/>
    </location>
</feature>
<dbReference type="PANTHER" id="PTHR37422">
    <property type="entry name" value="TEICHURONIC ACID BIOSYNTHESIS PROTEIN TUAE"/>
    <property type="match status" value="1"/>
</dbReference>
<feature type="transmembrane region" description="Helical" evidence="6">
    <location>
        <begin position="27"/>
        <end position="47"/>
    </location>
</feature>
<feature type="transmembrane region" description="Helical" evidence="6">
    <location>
        <begin position="87"/>
        <end position="115"/>
    </location>
</feature>
<dbReference type="GO" id="GO:0016020">
    <property type="term" value="C:membrane"/>
    <property type="evidence" value="ECO:0007669"/>
    <property type="project" value="UniProtKB-SubCell"/>
</dbReference>
<evidence type="ECO:0000256" key="2">
    <source>
        <dbReference type="ARBA" id="ARBA00022692"/>
    </source>
</evidence>
<dbReference type="PANTHER" id="PTHR37422:SF13">
    <property type="entry name" value="LIPOPOLYSACCHARIDE BIOSYNTHESIS PROTEIN PA4999-RELATED"/>
    <property type="match status" value="1"/>
</dbReference>
<keyword evidence="3 6" id="KW-1133">Transmembrane helix</keyword>
<dbReference type="AlphaFoldDB" id="A0A178I0F4"/>
<evidence type="ECO:0000256" key="3">
    <source>
        <dbReference type="ARBA" id="ARBA00022989"/>
    </source>
</evidence>
<comment type="subcellular location">
    <subcellularLocation>
        <location evidence="1">Membrane</location>
        <topology evidence="1">Multi-pass membrane protein</topology>
    </subcellularLocation>
</comment>
<keyword evidence="4 6" id="KW-0472">Membrane</keyword>
<dbReference type="EMBL" id="LVVY01000068">
    <property type="protein sequence ID" value="OAM78581.1"/>
    <property type="molecule type" value="Genomic_DNA"/>
</dbReference>
<dbReference type="Proteomes" id="UP000078389">
    <property type="component" value="Unassembled WGS sequence"/>
</dbReference>
<comment type="caution">
    <text evidence="8">The sequence shown here is derived from an EMBL/GenBank/DDBJ whole genome shotgun (WGS) entry which is preliminary data.</text>
</comment>
<dbReference type="InterPro" id="IPR051533">
    <property type="entry name" value="WaaL-like"/>
</dbReference>
<feature type="transmembrane region" description="Helical" evidence="6">
    <location>
        <begin position="393"/>
        <end position="414"/>
    </location>
</feature>
<organism evidence="8 9">
    <name type="scientific">Devosia elaeis</name>
    <dbReference type="NCBI Taxonomy" id="1770058"/>
    <lineage>
        <taxon>Bacteria</taxon>
        <taxon>Pseudomonadati</taxon>
        <taxon>Pseudomonadota</taxon>
        <taxon>Alphaproteobacteria</taxon>
        <taxon>Hyphomicrobiales</taxon>
        <taxon>Devosiaceae</taxon>
        <taxon>Devosia</taxon>
    </lineage>
</organism>
<feature type="transmembrane region" description="Helical" evidence="6">
    <location>
        <begin position="274"/>
        <end position="292"/>
    </location>
</feature>
<evidence type="ECO:0000256" key="6">
    <source>
        <dbReference type="SAM" id="Phobius"/>
    </source>
</evidence>
<feature type="compositionally biased region" description="Polar residues" evidence="5">
    <location>
        <begin position="1"/>
        <end position="13"/>
    </location>
</feature>
<feature type="region of interest" description="Disordered" evidence="5">
    <location>
        <begin position="1"/>
        <end position="21"/>
    </location>
</feature>
<dbReference type="Pfam" id="PF04932">
    <property type="entry name" value="Wzy_C"/>
    <property type="match status" value="1"/>
</dbReference>
<name>A0A178I0F4_9HYPH</name>
<keyword evidence="2 6" id="KW-0812">Transmembrane</keyword>
<keyword evidence="9" id="KW-1185">Reference proteome</keyword>
<evidence type="ECO:0000313" key="9">
    <source>
        <dbReference type="Proteomes" id="UP000078389"/>
    </source>
</evidence>
<evidence type="ECO:0000313" key="8">
    <source>
        <dbReference type="EMBL" id="OAM78581.1"/>
    </source>
</evidence>
<feature type="transmembrane region" description="Helical" evidence="6">
    <location>
        <begin position="299"/>
        <end position="317"/>
    </location>
</feature>
<feature type="transmembrane region" description="Helical" evidence="6">
    <location>
        <begin position="135"/>
        <end position="159"/>
    </location>
</feature>
<reference evidence="8 9" key="1">
    <citation type="submission" date="2016-03" db="EMBL/GenBank/DDBJ databases">
        <title>Genome sequencing of Devosia sp. S37.</title>
        <authorList>
            <person name="Mohd Nor M."/>
        </authorList>
    </citation>
    <scope>NUCLEOTIDE SEQUENCE [LARGE SCALE GENOMIC DNA]</scope>
    <source>
        <strain evidence="8 9">S37</strain>
    </source>
</reference>
<evidence type="ECO:0000256" key="5">
    <source>
        <dbReference type="SAM" id="MobiDB-lite"/>
    </source>
</evidence>
<evidence type="ECO:0000256" key="1">
    <source>
        <dbReference type="ARBA" id="ARBA00004141"/>
    </source>
</evidence>
<sequence>MTSLPMENLNQTSRRTRHTGARSGQYAINRAYFFVLLALVALAPLPLASNRPVLWGVIAVIIGLACLSYVLLLAWRGEPLRVGIARLKWPALAMGLVAVALLLQVLPFGAWFGWYRTLDLPAGSIVLDTASVAPGMTWLMLTRQLAYALFVFLAIQVLANSRRRRLMLDGLLAIVMAYALYGMIALHSGDTVLGMDKWAYHGMATGTFVNRNSFSTFLAMGTVIASVQFAGRISERSHQHADDGRIVGNAGALLFYGLSILFLLMAILATQSRMGLVAAIIGATLGLFMMASKGKGLRSAILVGVPALALAGLYAILTSGELLFDRLLQTEGAASDRTGLYAQVLDMIALRPWTGWGGGSFEAAFPLVHQLPVSADYVWSRAHNTYLALWSELGIIAGSIPILLVAAGFVAIAIRFRGSRSRLDTAPQAAAIAVTVTSAVHSLADFSMEVAANTLIFLAILACGLATIWQPIRQGKP</sequence>
<dbReference type="InterPro" id="IPR007016">
    <property type="entry name" value="O-antigen_ligase-rel_domated"/>
</dbReference>
<feature type="domain" description="O-antigen ligase-related" evidence="7">
    <location>
        <begin position="259"/>
        <end position="399"/>
    </location>
</feature>
<evidence type="ECO:0000259" key="7">
    <source>
        <dbReference type="Pfam" id="PF04932"/>
    </source>
</evidence>
<accession>A0A178I0F4</accession>
<proteinExistence type="predicted"/>
<dbReference type="STRING" id="1770058.A3840_05655"/>
<feature type="transmembrane region" description="Helical" evidence="6">
    <location>
        <begin position="166"/>
        <end position="186"/>
    </location>
</feature>
<feature type="transmembrane region" description="Helical" evidence="6">
    <location>
        <begin position="450"/>
        <end position="469"/>
    </location>
</feature>
<dbReference type="OrthoDB" id="4391260at2"/>
<gene>
    <name evidence="8" type="ORF">A3840_05655</name>
</gene>
<protein>
    <recommendedName>
        <fullName evidence="7">O-antigen ligase-related domain-containing protein</fullName>
    </recommendedName>
</protein>
<feature type="transmembrane region" description="Helical" evidence="6">
    <location>
        <begin position="53"/>
        <end position="75"/>
    </location>
</feature>
<feature type="transmembrane region" description="Helical" evidence="6">
    <location>
        <begin position="214"/>
        <end position="234"/>
    </location>
</feature>
<dbReference type="RefSeq" id="WP_067453200.1">
    <property type="nucleotide sequence ID" value="NZ_LVVY01000068.1"/>
</dbReference>
<evidence type="ECO:0000256" key="4">
    <source>
        <dbReference type="ARBA" id="ARBA00023136"/>
    </source>
</evidence>